<proteinExistence type="predicted"/>
<dbReference type="OrthoDB" id="9798761at2"/>
<organism evidence="3 4">
    <name type="scientific">Bifidobacterium vansinderenii</name>
    <dbReference type="NCBI Taxonomy" id="1984871"/>
    <lineage>
        <taxon>Bacteria</taxon>
        <taxon>Bacillati</taxon>
        <taxon>Actinomycetota</taxon>
        <taxon>Actinomycetes</taxon>
        <taxon>Bifidobacteriales</taxon>
        <taxon>Bifidobacteriaceae</taxon>
        <taxon>Bifidobacterium</taxon>
    </lineage>
</organism>
<gene>
    <name evidence="3" type="ORF">Tam10B_1363</name>
</gene>
<name>A0A229VXZ1_9BIFI</name>
<protein>
    <recommendedName>
        <fullName evidence="5">DUF262 domain-containing protein</fullName>
    </recommendedName>
</protein>
<keyword evidence="4" id="KW-1185">Reference proteome</keyword>
<evidence type="ECO:0000313" key="3">
    <source>
        <dbReference type="EMBL" id="OXN00493.1"/>
    </source>
</evidence>
<dbReference type="Proteomes" id="UP000215433">
    <property type="component" value="Unassembled WGS sequence"/>
</dbReference>
<evidence type="ECO:0000313" key="4">
    <source>
        <dbReference type="Proteomes" id="UP000215433"/>
    </source>
</evidence>
<dbReference type="Pfam" id="PF03235">
    <property type="entry name" value="GmrSD_N"/>
    <property type="match status" value="1"/>
</dbReference>
<dbReference type="InterPro" id="IPR011089">
    <property type="entry name" value="GmrSD_C"/>
</dbReference>
<sequence length="680" mass="79971">MHGDAKRLTKMLQGASTRFVIPIYQRNYDWKREQCQRLFDDLEDVAHENRQSHFFGSIVSQSDYDDRRILIDGQQRITTTYLLLAALLTQIQQNHIEVNRANLYDFIRYEYLVDRYDESDQKLKLKLVKDDQNALAQVMNGNEENFVEGSNITENYRYFLDRISHTDLNADQLKDAIESLEVIDIRLEPDDDAQLIFESLNSTGLGLSEGDKIRNFILMNLPEAEQEAYYEKYWNPIEQNTDYDVSAFIRDYLTSRTRRTPVINRVYPVFRKFATNHEMEPLLQELLRFSEYYGFIIGRLHTDPNTEIALHRLGLLEMGVVNPFLLSVLEYSDSGHLSREDLVNALDVVENYLFRRWVCGIGTNALNKVFEDLHYEALRAVSDGAEYCEALKYALLRREASSRFPRDEEFKQAYWNRNFYAIGRKRLYLYDRLENSDNVERVNIVTMLEDGVLSVEHIMPQTLSRQWRESLGEDASVTHKEWLNRMGNLTLTGYNSQYSNSEFLEKRNRDHGFADSGLKLNRYVASCDTWGRNEILQRQELIWKRFLTIWPQIDTTYHPTVKEHEQHSLDEDFDYRNRKIAAYTFQGARHTTKTWVEAIRGVLVSLYEIAPATIHAIADSDRFPARYFSHSQINRGFEVSNNLWFNPESNTPTKIGIMRRIIEKIPEVESTDLSFELYDE</sequence>
<feature type="domain" description="GmrSD restriction endonucleases N-terminal" evidence="1">
    <location>
        <begin position="10"/>
        <end position="217"/>
    </location>
</feature>
<accession>A0A229VXZ1</accession>
<dbReference type="RefSeq" id="WP_093960511.1">
    <property type="nucleotide sequence ID" value="NZ_NEWD01000016.1"/>
</dbReference>
<evidence type="ECO:0008006" key="5">
    <source>
        <dbReference type="Google" id="ProtNLM"/>
    </source>
</evidence>
<dbReference type="AlphaFoldDB" id="A0A229VXZ1"/>
<comment type="caution">
    <text evidence="3">The sequence shown here is derived from an EMBL/GenBank/DDBJ whole genome shotgun (WGS) entry which is preliminary data.</text>
</comment>
<feature type="domain" description="GmrSD restriction endonucleases C-terminal" evidence="2">
    <location>
        <begin position="404"/>
        <end position="543"/>
    </location>
</feature>
<evidence type="ECO:0000259" key="2">
    <source>
        <dbReference type="Pfam" id="PF07510"/>
    </source>
</evidence>
<dbReference type="PANTHER" id="PTHR35149">
    <property type="entry name" value="SLL5132 PROTEIN"/>
    <property type="match status" value="1"/>
</dbReference>
<dbReference type="PANTHER" id="PTHR35149:SF2">
    <property type="entry name" value="DUF262 DOMAIN-CONTAINING PROTEIN"/>
    <property type="match status" value="1"/>
</dbReference>
<dbReference type="EMBL" id="NEWD01000016">
    <property type="protein sequence ID" value="OXN00493.1"/>
    <property type="molecule type" value="Genomic_DNA"/>
</dbReference>
<dbReference type="Pfam" id="PF07510">
    <property type="entry name" value="GmrSD_C"/>
    <property type="match status" value="1"/>
</dbReference>
<evidence type="ECO:0000259" key="1">
    <source>
        <dbReference type="Pfam" id="PF03235"/>
    </source>
</evidence>
<reference evidence="3 4" key="1">
    <citation type="submission" date="2017-05" db="EMBL/GenBank/DDBJ databases">
        <title>Bifidobacterium vansinderenii sp. nov.</title>
        <authorList>
            <person name="Lugli G.A."/>
            <person name="Duranti S."/>
            <person name="Mangifesta M."/>
        </authorList>
    </citation>
    <scope>NUCLEOTIDE SEQUENCE [LARGE SCALE GENOMIC DNA]</scope>
    <source>
        <strain evidence="3 4">Tam10B</strain>
    </source>
</reference>
<dbReference type="InterPro" id="IPR004919">
    <property type="entry name" value="GmrSD_N"/>
</dbReference>